<evidence type="ECO:0000313" key="1">
    <source>
        <dbReference type="EMBL" id="KAI4330081.1"/>
    </source>
</evidence>
<accession>A0ACB9N1G0</accession>
<protein>
    <submittedName>
        <fullName evidence="1">Uncharacterized protein</fullName>
    </submittedName>
</protein>
<dbReference type="EMBL" id="CM042887">
    <property type="protein sequence ID" value="KAI4330081.1"/>
    <property type="molecule type" value="Genomic_DNA"/>
</dbReference>
<proteinExistence type="predicted"/>
<organism evidence="1 2">
    <name type="scientific">Melastoma candidum</name>
    <dbReference type="NCBI Taxonomy" id="119954"/>
    <lineage>
        <taxon>Eukaryota</taxon>
        <taxon>Viridiplantae</taxon>
        <taxon>Streptophyta</taxon>
        <taxon>Embryophyta</taxon>
        <taxon>Tracheophyta</taxon>
        <taxon>Spermatophyta</taxon>
        <taxon>Magnoliopsida</taxon>
        <taxon>eudicotyledons</taxon>
        <taxon>Gunneridae</taxon>
        <taxon>Pentapetalae</taxon>
        <taxon>rosids</taxon>
        <taxon>malvids</taxon>
        <taxon>Myrtales</taxon>
        <taxon>Melastomataceae</taxon>
        <taxon>Melastomatoideae</taxon>
        <taxon>Melastomateae</taxon>
        <taxon>Melastoma</taxon>
    </lineage>
</organism>
<reference evidence="2" key="1">
    <citation type="journal article" date="2023" name="Front. Plant Sci.">
        <title>Chromosomal-level genome assembly of Melastoma candidum provides insights into trichome evolution.</title>
        <authorList>
            <person name="Zhong Y."/>
            <person name="Wu W."/>
            <person name="Sun C."/>
            <person name="Zou P."/>
            <person name="Liu Y."/>
            <person name="Dai S."/>
            <person name="Zhou R."/>
        </authorList>
    </citation>
    <scope>NUCLEOTIDE SEQUENCE [LARGE SCALE GENOMIC DNA]</scope>
</reference>
<dbReference type="Proteomes" id="UP001057402">
    <property type="component" value="Chromosome 8"/>
</dbReference>
<name>A0ACB9N1G0_9MYRT</name>
<gene>
    <name evidence="1" type="ORF">MLD38_028389</name>
</gene>
<comment type="caution">
    <text evidence="1">The sequence shown here is derived from an EMBL/GenBank/DDBJ whole genome shotgun (WGS) entry which is preliminary data.</text>
</comment>
<sequence>MSSSQAGSSSAGAGGDSPNVDNLSEGVANVHLDSAHDNGGEWEVYAKKFKNRNGSSAARPWVSPNPNSRAWGQPDFPQQQGLRTYNRSGLASGNTLSARAADMRKPAARGRGFCPPANMPDQGNFISQPAIGAPLEHG</sequence>
<evidence type="ECO:0000313" key="2">
    <source>
        <dbReference type="Proteomes" id="UP001057402"/>
    </source>
</evidence>
<keyword evidence="2" id="KW-1185">Reference proteome</keyword>